<evidence type="ECO:0000256" key="1">
    <source>
        <dbReference type="ARBA" id="ARBA00004141"/>
    </source>
</evidence>
<dbReference type="PANTHER" id="PTHR30474">
    <property type="entry name" value="CELL CYCLE PROTEIN"/>
    <property type="match status" value="1"/>
</dbReference>
<dbReference type="RefSeq" id="WP_117323991.1">
    <property type="nucleotide sequence ID" value="NZ_QVTD01000015.1"/>
</dbReference>
<evidence type="ECO:0000313" key="8">
    <source>
        <dbReference type="Proteomes" id="UP000262939"/>
    </source>
</evidence>
<feature type="transmembrane region" description="Helical" evidence="6">
    <location>
        <begin position="12"/>
        <end position="31"/>
    </location>
</feature>
<dbReference type="GO" id="GO:0005886">
    <property type="term" value="C:plasma membrane"/>
    <property type="evidence" value="ECO:0007669"/>
    <property type="project" value="TreeGrafter"/>
</dbReference>
<evidence type="ECO:0000256" key="2">
    <source>
        <dbReference type="ARBA" id="ARBA00022692"/>
    </source>
</evidence>
<dbReference type="AlphaFoldDB" id="A0A372L810"/>
<reference evidence="7 8" key="1">
    <citation type="submission" date="2018-08" db="EMBL/GenBank/DDBJ databases">
        <title>Bacillus chawlae sp. nov., Bacillus glennii sp. nov., and Bacillus saganii sp. nov. Isolated from the Vehicle Assembly Building at Kennedy Space Center where the Viking Spacecraft were Assembled.</title>
        <authorList>
            <person name="Seuylemezian A."/>
            <person name="Vaishampayan P."/>
        </authorList>
    </citation>
    <scope>NUCLEOTIDE SEQUENCE [LARGE SCALE GENOMIC DNA]</scope>
    <source>
        <strain evidence="7 8">V44-8</strain>
    </source>
</reference>
<keyword evidence="5 6" id="KW-0472">Membrane</keyword>
<organism evidence="7 8">
    <name type="scientific">Peribacillus glennii</name>
    <dbReference type="NCBI Taxonomy" id="2303991"/>
    <lineage>
        <taxon>Bacteria</taxon>
        <taxon>Bacillati</taxon>
        <taxon>Bacillota</taxon>
        <taxon>Bacilli</taxon>
        <taxon>Bacillales</taxon>
        <taxon>Bacillaceae</taxon>
        <taxon>Peribacillus</taxon>
    </lineage>
</organism>
<comment type="subcellular location">
    <subcellularLocation>
        <location evidence="1">Membrane</location>
        <topology evidence="1">Multi-pass membrane protein</topology>
    </subcellularLocation>
</comment>
<dbReference type="Pfam" id="PF01098">
    <property type="entry name" value="FTSW_RODA_SPOVE"/>
    <property type="match status" value="1"/>
</dbReference>
<protein>
    <submittedName>
        <fullName evidence="7">FtsW/RodA/SpoVE family cell cycle protein</fullName>
    </submittedName>
</protein>
<keyword evidence="4 6" id="KW-1133">Transmembrane helix</keyword>
<feature type="transmembrane region" description="Helical" evidence="6">
    <location>
        <begin position="79"/>
        <end position="98"/>
    </location>
</feature>
<name>A0A372L810_9BACI</name>
<evidence type="ECO:0000256" key="4">
    <source>
        <dbReference type="ARBA" id="ARBA00022989"/>
    </source>
</evidence>
<gene>
    <name evidence="7" type="ORF">D0466_18355</name>
</gene>
<evidence type="ECO:0000313" key="7">
    <source>
        <dbReference type="EMBL" id="RFU61444.1"/>
    </source>
</evidence>
<dbReference type="GO" id="GO:0008360">
    <property type="term" value="P:regulation of cell shape"/>
    <property type="evidence" value="ECO:0007669"/>
    <property type="project" value="UniProtKB-KW"/>
</dbReference>
<dbReference type="GO" id="GO:0015648">
    <property type="term" value="F:lipid-linked peptidoglycan transporter activity"/>
    <property type="evidence" value="ECO:0007669"/>
    <property type="project" value="TreeGrafter"/>
</dbReference>
<evidence type="ECO:0000256" key="3">
    <source>
        <dbReference type="ARBA" id="ARBA00022960"/>
    </source>
</evidence>
<keyword evidence="3" id="KW-0133">Cell shape</keyword>
<dbReference type="OrthoDB" id="2192428at2"/>
<dbReference type="Proteomes" id="UP000262939">
    <property type="component" value="Unassembled WGS sequence"/>
</dbReference>
<dbReference type="PANTHER" id="PTHR30474:SF1">
    <property type="entry name" value="PEPTIDOGLYCAN GLYCOSYLTRANSFERASE MRDB"/>
    <property type="match status" value="1"/>
</dbReference>
<comment type="caution">
    <text evidence="7">The sequence shown here is derived from an EMBL/GenBank/DDBJ whole genome shotgun (WGS) entry which is preliminary data.</text>
</comment>
<feature type="transmembrane region" description="Helical" evidence="6">
    <location>
        <begin position="110"/>
        <end position="131"/>
    </location>
</feature>
<accession>A0A372L810</accession>
<evidence type="ECO:0000256" key="5">
    <source>
        <dbReference type="ARBA" id="ARBA00023136"/>
    </source>
</evidence>
<sequence length="175" mass="19784">MPGLPFQQQKIQVLAFWSFIFFLAFFDPEIYSNGAGFTYLHIKEKMAAVGWFGNTMTKRFIPEARTNLVFVSFSYYNGWLFDMALVFILSLFIARIVSAITKAKDSHGKLLLVGAVTLYTFQFVYNIGMSVGFLPLTTMSLPFLSYGLMPILLNAILVGIVLSVYRRKDLISTAI</sequence>
<evidence type="ECO:0000256" key="6">
    <source>
        <dbReference type="SAM" id="Phobius"/>
    </source>
</evidence>
<keyword evidence="8" id="KW-1185">Reference proteome</keyword>
<dbReference type="InterPro" id="IPR001182">
    <property type="entry name" value="FtsW/RodA"/>
</dbReference>
<keyword evidence="2 6" id="KW-0812">Transmembrane</keyword>
<dbReference type="GO" id="GO:0051301">
    <property type="term" value="P:cell division"/>
    <property type="evidence" value="ECO:0007669"/>
    <property type="project" value="InterPro"/>
</dbReference>
<dbReference type="EMBL" id="QVTD01000015">
    <property type="protein sequence ID" value="RFU61444.1"/>
    <property type="molecule type" value="Genomic_DNA"/>
</dbReference>
<feature type="transmembrane region" description="Helical" evidence="6">
    <location>
        <begin position="143"/>
        <end position="165"/>
    </location>
</feature>
<dbReference type="GO" id="GO:0032153">
    <property type="term" value="C:cell division site"/>
    <property type="evidence" value="ECO:0007669"/>
    <property type="project" value="TreeGrafter"/>
</dbReference>
<proteinExistence type="predicted"/>